<evidence type="ECO:0000256" key="7">
    <source>
        <dbReference type="RuleBase" id="RU363032"/>
    </source>
</evidence>
<feature type="transmembrane region" description="Helical" evidence="7">
    <location>
        <begin position="244"/>
        <end position="265"/>
    </location>
</feature>
<evidence type="ECO:0000313" key="9">
    <source>
        <dbReference type="EMBL" id="MCC2166945.1"/>
    </source>
</evidence>
<evidence type="ECO:0000256" key="5">
    <source>
        <dbReference type="ARBA" id="ARBA00022989"/>
    </source>
</evidence>
<evidence type="ECO:0000256" key="3">
    <source>
        <dbReference type="ARBA" id="ARBA00022475"/>
    </source>
</evidence>
<dbReference type="GO" id="GO:0055085">
    <property type="term" value="P:transmembrane transport"/>
    <property type="evidence" value="ECO:0007669"/>
    <property type="project" value="InterPro"/>
</dbReference>
<dbReference type="PANTHER" id="PTHR43744">
    <property type="entry name" value="ABC TRANSPORTER PERMEASE PROTEIN MG189-RELATED-RELATED"/>
    <property type="match status" value="1"/>
</dbReference>
<feature type="transmembrane region" description="Helical" evidence="7">
    <location>
        <begin position="12"/>
        <end position="33"/>
    </location>
</feature>
<keyword evidence="5 7" id="KW-1133">Transmembrane helix</keyword>
<dbReference type="EMBL" id="JAJEQF010000007">
    <property type="protein sequence ID" value="MCC2166945.1"/>
    <property type="molecule type" value="Genomic_DNA"/>
</dbReference>
<sequence>MGKKKKAIVTTVIRYLIILIFCVPMIMPLLWMLTTALKDNAAVFSMPPQWIPKVFHWENFTIGLQQIEFWKRFGNTVFISVIVCFGQVCSCMSVGYALARLRFPGKKVWFYLIVGSMMIPGMVTVIPVFRLWAACGFYGTWWPMIIPAFLGAPFQTFLAKQFMSGLPKSYDEAARMDGASRLQVLLKVIGPMCKPLIAVIAIQSFQGAWNDYLTPLLYVISKPEKWTLSLAVGRMTSSTYGTQWNLFMAADVVYMLPILILFFFCQKYFMEGLGSLNSSGVKA</sequence>
<feature type="transmembrane region" description="Helical" evidence="7">
    <location>
        <begin position="141"/>
        <end position="163"/>
    </location>
</feature>
<feature type="transmembrane region" description="Helical" evidence="7">
    <location>
        <begin position="108"/>
        <end position="129"/>
    </location>
</feature>
<evidence type="ECO:0000259" key="8">
    <source>
        <dbReference type="PROSITE" id="PS50928"/>
    </source>
</evidence>
<dbReference type="Pfam" id="PF00528">
    <property type="entry name" value="BPD_transp_1"/>
    <property type="match status" value="1"/>
</dbReference>
<evidence type="ECO:0000313" key="10">
    <source>
        <dbReference type="Proteomes" id="UP001199355"/>
    </source>
</evidence>
<feature type="domain" description="ABC transmembrane type-1" evidence="8">
    <location>
        <begin position="73"/>
        <end position="265"/>
    </location>
</feature>
<dbReference type="Gene3D" id="1.10.3720.10">
    <property type="entry name" value="MetI-like"/>
    <property type="match status" value="1"/>
</dbReference>
<evidence type="ECO:0000256" key="1">
    <source>
        <dbReference type="ARBA" id="ARBA00004651"/>
    </source>
</evidence>
<evidence type="ECO:0000256" key="6">
    <source>
        <dbReference type="ARBA" id="ARBA00023136"/>
    </source>
</evidence>
<comment type="caution">
    <text evidence="9">The sequence shown here is derived from an EMBL/GenBank/DDBJ whole genome shotgun (WGS) entry which is preliminary data.</text>
</comment>
<dbReference type="RefSeq" id="WP_021914578.1">
    <property type="nucleotide sequence ID" value="NZ_JAJEQF010000007.1"/>
</dbReference>
<name>A0AAE3AUC7_9FIRM</name>
<evidence type="ECO:0000256" key="2">
    <source>
        <dbReference type="ARBA" id="ARBA00022448"/>
    </source>
</evidence>
<protein>
    <submittedName>
        <fullName evidence="9">Carbohydrate ABC transporter permease</fullName>
    </submittedName>
</protein>
<evidence type="ECO:0000256" key="4">
    <source>
        <dbReference type="ARBA" id="ARBA00022692"/>
    </source>
</evidence>
<dbReference type="PANTHER" id="PTHR43744:SF12">
    <property type="entry name" value="ABC TRANSPORTER PERMEASE PROTEIN MG189-RELATED"/>
    <property type="match status" value="1"/>
</dbReference>
<dbReference type="InterPro" id="IPR035906">
    <property type="entry name" value="MetI-like_sf"/>
</dbReference>
<proteinExistence type="inferred from homology"/>
<organism evidence="9 10">
    <name type="scientific">Gallintestinimicrobium propionicum</name>
    <dbReference type="NCBI Taxonomy" id="2981770"/>
    <lineage>
        <taxon>Bacteria</taxon>
        <taxon>Bacillati</taxon>
        <taxon>Bacillota</taxon>
        <taxon>Clostridia</taxon>
        <taxon>Lachnospirales</taxon>
        <taxon>Lachnospiraceae</taxon>
        <taxon>Gallintestinimicrobium</taxon>
    </lineage>
</organism>
<comment type="similarity">
    <text evidence="7">Belongs to the binding-protein-dependent transport system permease family.</text>
</comment>
<keyword evidence="4 7" id="KW-0812">Transmembrane</keyword>
<dbReference type="GO" id="GO:0005886">
    <property type="term" value="C:plasma membrane"/>
    <property type="evidence" value="ECO:0007669"/>
    <property type="project" value="UniProtKB-SubCell"/>
</dbReference>
<reference evidence="9 10" key="1">
    <citation type="submission" date="2021-10" db="EMBL/GenBank/DDBJ databases">
        <title>Anaerobic single-cell dispensing facilitates the cultivation of human gut bacteria.</title>
        <authorList>
            <person name="Afrizal A."/>
        </authorList>
    </citation>
    <scope>NUCLEOTIDE SEQUENCE [LARGE SCALE GENOMIC DNA]</scope>
    <source>
        <strain evidence="9 10">CLA-AA-H244</strain>
    </source>
</reference>
<comment type="subcellular location">
    <subcellularLocation>
        <location evidence="1 7">Cell membrane</location>
        <topology evidence="1 7">Multi-pass membrane protein</topology>
    </subcellularLocation>
</comment>
<dbReference type="InterPro" id="IPR000515">
    <property type="entry name" value="MetI-like"/>
</dbReference>
<dbReference type="AlphaFoldDB" id="A0AAE3AUC7"/>
<feature type="transmembrane region" description="Helical" evidence="7">
    <location>
        <begin position="77"/>
        <end position="99"/>
    </location>
</feature>
<keyword evidence="3" id="KW-1003">Cell membrane</keyword>
<dbReference type="Proteomes" id="UP001199355">
    <property type="component" value="Unassembled WGS sequence"/>
</dbReference>
<dbReference type="SUPFAM" id="SSF161098">
    <property type="entry name" value="MetI-like"/>
    <property type="match status" value="1"/>
</dbReference>
<gene>
    <name evidence="9" type="ORF">LKD45_04410</name>
</gene>
<keyword evidence="2 7" id="KW-0813">Transport</keyword>
<keyword evidence="6 7" id="KW-0472">Membrane</keyword>
<keyword evidence="10" id="KW-1185">Reference proteome</keyword>
<dbReference type="CDD" id="cd06261">
    <property type="entry name" value="TM_PBP2"/>
    <property type="match status" value="1"/>
</dbReference>
<dbReference type="PROSITE" id="PS50928">
    <property type="entry name" value="ABC_TM1"/>
    <property type="match status" value="1"/>
</dbReference>
<accession>A0AAE3AUC7</accession>